<feature type="transmembrane region" description="Helical" evidence="1">
    <location>
        <begin position="384"/>
        <end position="405"/>
    </location>
</feature>
<keyword evidence="1" id="KW-1133">Transmembrane helix</keyword>
<dbReference type="Proteomes" id="UP000002588">
    <property type="component" value="Chromosome"/>
</dbReference>
<dbReference type="RefSeq" id="WP_011764393.1">
    <property type="nucleotide sequence ID" value="NC_008702.1"/>
</dbReference>
<dbReference type="Pfam" id="PF14351">
    <property type="entry name" value="DUF4401"/>
    <property type="match status" value="1"/>
</dbReference>
<feature type="transmembrane region" description="Helical" evidence="1">
    <location>
        <begin position="286"/>
        <end position="311"/>
    </location>
</feature>
<protein>
    <submittedName>
        <fullName evidence="3">Hypothetical membrane protein</fullName>
    </submittedName>
</protein>
<feature type="transmembrane region" description="Helical" evidence="1">
    <location>
        <begin position="63"/>
        <end position="82"/>
    </location>
</feature>
<reference evidence="3 4" key="1">
    <citation type="journal article" date="2006" name="Nat. Biotechnol.">
        <title>Complete genome of the mutualistic, N2-fixing grass endophyte Azoarcus sp. strain BH72.</title>
        <authorList>
            <person name="Krause A."/>
            <person name="Ramakumar A."/>
            <person name="Bartels D."/>
            <person name="Battistoni F."/>
            <person name="Bekel T."/>
            <person name="Boch J."/>
            <person name="Boehm M."/>
            <person name="Friedrich F."/>
            <person name="Hurek T."/>
            <person name="Krause L."/>
            <person name="Linke B."/>
            <person name="McHardy A.C."/>
            <person name="Sarkar A."/>
            <person name="Schneiker S."/>
            <person name="Syed A.A."/>
            <person name="Thauer R."/>
            <person name="Vorhoelter F.-J."/>
            <person name="Weidner S."/>
            <person name="Puehler A."/>
            <person name="Reinhold-Hurek B."/>
            <person name="Kaiser O."/>
            <person name="Goesmann A."/>
        </authorList>
    </citation>
    <scope>NUCLEOTIDE SEQUENCE [LARGE SCALE GENOMIC DNA]</scope>
    <source>
        <strain evidence="3 4">BH72</strain>
    </source>
</reference>
<keyword evidence="1" id="KW-0812">Transmembrane</keyword>
<feature type="transmembrane region" description="Helical" evidence="1">
    <location>
        <begin position="343"/>
        <end position="363"/>
    </location>
</feature>
<evidence type="ECO:0000313" key="3">
    <source>
        <dbReference type="EMBL" id="CAL93275.1"/>
    </source>
</evidence>
<evidence type="ECO:0000313" key="4">
    <source>
        <dbReference type="Proteomes" id="UP000002588"/>
    </source>
</evidence>
<evidence type="ECO:0000259" key="2">
    <source>
        <dbReference type="Pfam" id="PF14351"/>
    </source>
</evidence>
<feature type="transmembrane region" description="Helical" evidence="1">
    <location>
        <begin position="196"/>
        <end position="219"/>
    </location>
</feature>
<sequence length="543" mass="55144">MNRAQWQRLLEDAAAAGLIPAGEAAAPGGGRPWPVVLLTGLGAWLAALPLLGFVALATDLVDSGVGAIVVGSLLLAAAVMVLRGRGVSLFIEQLAVPGLLAGAGLIALGLLDSSSERVAAGVMAVLALGVAAGVPQAWLRALLGAAAAVLIWLVITDLAYDGLGFLVPPAAVLHLQLLVWIAALQGQQRALAEGRAGVAAALEAIGGGWLAAVLAAFALWSGTTFLLGANLGAAAAVELAEALADGPRAGGAGLAGGWAALSAVLALGAGVWLARRWPGLRQAWCAGVVLVLAGLALFLPALGAVLLAAAICAAGRRAVLALTALVAAAWIIGAFYYQLAWPLATKAGVLVGAAAVLGTLAAWGARVRQAKPAVAGVPAHAGRGAAWVIALGTVAVVLVAVGAIVQKEQLIAHGRTVFVPLAPVDPRSLMQGDYMALNFLAWAERPGEDPDPFVLDTPRLALRLDARGVVTARRPDDGSALQADEVVIRLVPRAGRWMLVTDAFYFPEGEGERWAAARFGEFRVDADGKALLVGLRGEDLAPL</sequence>
<dbReference type="EMBL" id="AM406670">
    <property type="protein sequence ID" value="CAL93275.1"/>
    <property type="molecule type" value="Genomic_DNA"/>
</dbReference>
<dbReference type="KEGG" id="azo:azo0658"/>
<feature type="transmembrane region" description="Helical" evidence="1">
    <location>
        <begin position="318"/>
        <end position="337"/>
    </location>
</feature>
<gene>
    <name evidence="3" type="ordered locus">azo0658</name>
</gene>
<feature type="transmembrane region" description="Helical" evidence="1">
    <location>
        <begin position="117"/>
        <end position="134"/>
    </location>
</feature>
<proteinExistence type="predicted"/>
<dbReference type="InterPro" id="IPR025513">
    <property type="entry name" value="DUF4401"/>
</dbReference>
<dbReference type="STRING" id="62928.azo0658"/>
<keyword evidence="4" id="KW-1185">Reference proteome</keyword>
<evidence type="ECO:0000256" key="1">
    <source>
        <dbReference type="SAM" id="Phobius"/>
    </source>
</evidence>
<organism evidence="3 4">
    <name type="scientific">Azoarcus sp. (strain BH72)</name>
    <dbReference type="NCBI Taxonomy" id="418699"/>
    <lineage>
        <taxon>Bacteria</taxon>
        <taxon>Pseudomonadati</taxon>
        <taxon>Pseudomonadota</taxon>
        <taxon>Betaproteobacteria</taxon>
        <taxon>Rhodocyclales</taxon>
        <taxon>Zoogloeaceae</taxon>
        <taxon>Azoarcus</taxon>
    </lineage>
</organism>
<accession>A1K370</accession>
<feature type="domain" description="DUF4401" evidence="2">
    <location>
        <begin position="32"/>
        <end position="366"/>
    </location>
</feature>
<dbReference type="InterPro" id="IPR025833">
    <property type="entry name" value="GDYXXLXY"/>
</dbReference>
<feature type="transmembrane region" description="Helical" evidence="1">
    <location>
        <begin position="166"/>
        <end position="184"/>
    </location>
</feature>
<keyword evidence="1" id="KW-0472">Membrane</keyword>
<feature type="transmembrane region" description="Helical" evidence="1">
    <location>
        <begin position="94"/>
        <end position="111"/>
    </location>
</feature>
<dbReference type="AlphaFoldDB" id="A1K370"/>
<dbReference type="HOGENOM" id="CLU_501222_0_0_4"/>
<feature type="transmembrane region" description="Helical" evidence="1">
    <location>
        <begin position="251"/>
        <end position="274"/>
    </location>
</feature>
<dbReference type="eggNOG" id="COG4929">
    <property type="taxonomic scope" value="Bacteria"/>
</dbReference>
<feature type="transmembrane region" description="Helical" evidence="1">
    <location>
        <begin position="35"/>
        <end position="57"/>
    </location>
</feature>
<dbReference type="Pfam" id="PF14345">
    <property type="entry name" value="GDYXXLXY"/>
    <property type="match status" value="1"/>
</dbReference>
<feature type="transmembrane region" description="Helical" evidence="1">
    <location>
        <begin position="141"/>
        <end position="160"/>
    </location>
</feature>
<name>A1K370_AZOSB</name>